<evidence type="ECO:0000313" key="2">
    <source>
        <dbReference type="EMBL" id="MEQ2261946.1"/>
    </source>
</evidence>
<evidence type="ECO:0000313" key="3">
    <source>
        <dbReference type="Proteomes" id="UP001444071"/>
    </source>
</evidence>
<keyword evidence="3" id="KW-1185">Reference proteome</keyword>
<proteinExistence type="predicted"/>
<reference evidence="2 3" key="1">
    <citation type="submission" date="2021-06" db="EMBL/GenBank/DDBJ databases">
        <authorList>
            <person name="Palmer J.M."/>
        </authorList>
    </citation>
    <scope>NUCLEOTIDE SEQUENCE [LARGE SCALE GENOMIC DNA]</scope>
    <source>
        <strain evidence="2 3">XR_2019</strain>
        <tissue evidence="2">Muscle</tissue>
    </source>
</reference>
<dbReference type="EMBL" id="JAHRIM010016524">
    <property type="protein sequence ID" value="MEQ2261946.1"/>
    <property type="molecule type" value="Genomic_DNA"/>
</dbReference>
<feature type="chain" id="PRO_5045177877" evidence="1">
    <location>
        <begin position="17"/>
        <end position="69"/>
    </location>
</feature>
<keyword evidence="1" id="KW-0732">Signal</keyword>
<protein>
    <submittedName>
        <fullName evidence="2">Uncharacterized protein</fullName>
    </submittedName>
</protein>
<comment type="caution">
    <text evidence="2">The sequence shown here is derived from an EMBL/GenBank/DDBJ whole genome shotgun (WGS) entry which is preliminary data.</text>
</comment>
<organism evidence="2 3">
    <name type="scientific">Xenotaenia resolanae</name>
    <dbReference type="NCBI Taxonomy" id="208358"/>
    <lineage>
        <taxon>Eukaryota</taxon>
        <taxon>Metazoa</taxon>
        <taxon>Chordata</taxon>
        <taxon>Craniata</taxon>
        <taxon>Vertebrata</taxon>
        <taxon>Euteleostomi</taxon>
        <taxon>Actinopterygii</taxon>
        <taxon>Neopterygii</taxon>
        <taxon>Teleostei</taxon>
        <taxon>Neoteleostei</taxon>
        <taxon>Acanthomorphata</taxon>
        <taxon>Ovalentaria</taxon>
        <taxon>Atherinomorphae</taxon>
        <taxon>Cyprinodontiformes</taxon>
        <taxon>Goodeidae</taxon>
        <taxon>Xenotaenia</taxon>
    </lineage>
</organism>
<dbReference type="Proteomes" id="UP001444071">
    <property type="component" value="Unassembled WGS sequence"/>
</dbReference>
<name>A0ABV0VXJ2_9TELE</name>
<accession>A0ABV0VXJ2</accession>
<feature type="signal peptide" evidence="1">
    <location>
        <begin position="1"/>
        <end position="16"/>
    </location>
</feature>
<gene>
    <name evidence="2" type="ORF">XENORESO_018434</name>
</gene>
<evidence type="ECO:0000256" key="1">
    <source>
        <dbReference type="SAM" id="SignalP"/>
    </source>
</evidence>
<sequence length="69" mass="7839">MLLLLVLLLSFSPSFPGQPQLEDLDPDLGDFDLDIAPRRIPRQVKAILVKVITHHKTHLHLCKTLQGYL</sequence>